<protein>
    <recommendedName>
        <fullName evidence="2">Flavinylation-associated cytochrome domain-containing protein</fullName>
    </recommendedName>
</protein>
<accession>A0ABN6S204</accession>
<reference evidence="3 4" key="1">
    <citation type="submission" date="2022-08" db="EMBL/GenBank/DDBJ databases">
        <title>Genome Sequence of the sulphate-reducing bacterium, Pseudodesulfovibrio sp. SYK.</title>
        <authorList>
            <person name="Kondo R."/>
            <person name="Kataoka T."/>
        </authorList>
    </citation>
    <scope>NUCLEOTIDE SEQUENCE [LARGE SCALE GENOMIC DNA]</scope>
    <source>
        <strain evidence="3 4">SYK</strain>
    </source>
</reference>
<evidence type="ECO:0000313" key="4">
    <source>
        <dbReference type="Proteomes" id="UP001317742"/>
    </source>
</evidence>
<feature type="transmembrane region" description="Helical" evidence="1">
    <location>
        <begin position="54"/>
        <end position="73"/>
    </location>
</feature>
<name>A0ABN6S204_9BACT</name>
<dbReference type="Proteomes" id="UP001317742">
    <property type="component" value="Chromosome"/>
</dbReference>
<dbReference type="RefSeq" id="WP_281763099.1">
    <property type="nucleotide sequence ID" value="NZ_AP026709.1"/>
</dbReference>
<feature type="transmembrane region" description="Helical" evidence="1">
    <location>
        <begin position="93"/>
        <end position="115"/>
    </location>
</feature>
<keyword evidence="1" id="KW-1133">Transmembrane helix</keyword>
<dbReference type="InterPro" id="IPR025517">
    <property type="entry name" value="DUF4405"/>
</dbReference>
<evidence type="ECO:0000256" key="1">
    <source>
        <dbReference type="SAM" id="Phobius"/>
    </source>
</evidence>
<evidence type="ECO:0000259" key="2">
    <source>
        <dbReference type="Pfam" id="PF14358"/>
    </source>
</evidence>
<keyword evidence="4" id="KW-1185">Reference proteome</keyword>
<proteinExistence type="predicted"/>
<dbReference type="EMBL" id="AP026709">
    <property type="protein sequence ID" value="BDQ37241.1"/>
    <property type="molecule type" value="Genomic_DNA"/>
</dbReference>
<dbReference type="Pfam" id="PF14358">
    <property type="entry name" value="DUF4405"/>
    <property type="match status" value="1"/>
</dbReference>
<sequence>MRTKGFRMRALISVFTFISFVILLLTGAELYVAPHDHAIDWLWWTFLGMDQDVFTELHIIFGLLFLVTSLIHIGYNFKPLLNYFKKPGSGMNFFTEAVVASILSFLIVIGTLAGLPGPANILELGERVQESWTVSYPEAPIPNTESLTIRQLALFLEVDAATLIARLHELNINDANEQSIIKVIAEEYDIAPYKIYMAIK</sequence>
<gene>
    <name evidence="3" type="ORF">SYK_16010</name>
</gene>
<organism evidence="3 4">
    <name type="scientific">Pseudodesulfovibrio nedwellii</name>
    <dbReference type="NCBI Taxonomy" id="2973072"/>
    <lineage>
        <taxon>Bacteria</taxon>
        <taxon>Pseudomonadati</taxon>
        <taxon>Thermodesulfobacteriota</taxon>
        <taxon>Desulfovibrionia</taxon>
        <taxon>Desulfovibrionales</taxon>
        <taxon>Desulfovibrionaceae</taxon>
    </lineage>
</organism>
<evidence type="ECO:0000313" key="3">
    <source>
        <dbReference type="EMBL" id="BDQ37241.1"/>
    </source>
</evidence>
<keyword evidence="1" id="KW-0812">Transmembrane</keyword>
<keyword evidence="1" id="KW-0472">Membrane</keyword>
<feature type="domain" description="Flavinylation-associated cytochrome" evidence="2">
    <location>
        <begin position="12"/>
        <end position="77"/>
    </location>
</feature>